<feature type="region of interest" description="Disordered" evidence="2">
    <location>
        <begin position="2608"/>
        <end position="2647"/>
    </location>
</feature>
<feature type="region of interest" description="Disordered" evidence="2">
    <location>
        <begin position="2756"/>
        <end position="2848"/>
    </location>
</feature>
<reference evidence="3" key="1">
    <citation type="journal article" date="2020" name="bioRxiv">
        <title>Comparative genomics of Chlamydomonas.</title>
        <authorList>
            <person name="Craig R.J."/>
            <person name="Hasan A.R."/>
            <person name="Ness R.W."/>
            <person name="Keightley P.D."/>
        </authorList>
    </citation>
    <scope>NUCLEOTIDE SEQUENCE</scope>
    <source>
        <strain evidence="3">CCAP 11/70</strain>
    </source>
</reference>
<feature type="region of interest" description="Disordered" evidence="2">
    <location>
        <begin position="1704"/>
        <end position="1748"/>
    </location>
</feature>
<dbReference type="PANTHER" id="PTHR13037:SF24">
    <property type="entry name" value="POLYCOMB PROTEIN PCL-RELATED"/>
    <property type="match status" value="1"/>
</dbReference>
<dbReference type="EMBL" id="JAEHOE010000065">
    <property type="protein sequence ID" value="KAG2490090.1"/>
    <property type="molecule type" value="Genomic_DNA"/>
</dbReference>
<feature type="compositionally biased region" description="Low complexity" evidence="2">
    <location>
        <begin position="2608"/>
        <end position="2627"/>
    </location>
</feature>
<dbReference type="Proteomes" id="UP000612055">
    <property type="component" value="Unassembled WGS sequence"/>
</dbReference>
<evidence type="ECO:0000256" key="2">
    <source>
        <dbReference type="SAM" id="MobiDB-lite"/>
    </source>
</evidence>
<feature type="compositionally biased region" description="Basic and acidic residues" evidence="2">
    <location>
        <begin position="1365"/>
        <end position="1383"/>
    </location>
</feature>
<feature type="region of interest" description="Disordered" evidence="2">
    <location>
        <begin position="1016"/>
        <end position="1143"/>
    </location>
</feature>
<feature type="compositionally biased region" description="Gly residues" evidence="2">
    <location>
        <begin position="1892"/>
        <end position="1904"/>
    </location>
</feature>
<feature type="region of interest" description="Disordered" evidence="2">
    <location>
        <begin position="2869"/>
        <end position="2900"/>
    </location>
</feature>
<comment type="caution">
    <text evidence="3">The sequence shown here is derived from an EMBL/GenBank/DDBJ whole genome shotgun (WGS) entry which is preliminary data.</text>
</comment>
<sequence>MRADHVFGAAPQLPDDLYHEPTMLTVPPDGPELSALLRGAFPTASWNPTTQLYRAIATWLAESKRSGAWGPCTARLAEVESHVRTQHFELWRGALEAWGKLSAALQCALCFSLQGGDGQHESDVRVALNLPALKHMAELAAAAADTSPGRQMAVASAAEAAWPSGGSRDRLRRRAAQLLAAVGANGACGLPFTMPAEQLEALLIEKEAAAVGALRPGERVWAAVVCSFGHSGASSSGGASSSACIRSLPGPRGALLQLDVPALLAASAAPAPATAGSVQLGPAQARAQAQARMLASSGAAALQVQAQAQAQGPSRTVAVVPASALVGALSATAPNHASAGRPTGPVGAEARRLLQEELERRFVPVGQHGPGAAMGLAAAAAKKRMAVLLAEAPPPHAMPVKALEWKLPLGLGPGASLPRSVEALAVEDYGARSTFQVTKQASGEVRVQLVCPTLLELASGMAAAPALPPPAVPATRPAVTTAAVPPAKAAAAAAAAAKAAAAQGSAAVAGVAQSRQEDRLSPGPLPALISALIDAAFPGAAASGSGEAQTQRAAAIFLASSPRQVSLGPYAARLADLEAHLKQTHKGGSAAHSGSGLRALLQRSGCVVVEDSGGGGGGGGSGDKPAAAVVRLDMAELRKLAARAPAATARASSSAGGAGEAPLPPPSPGPVPALVAALIDAAFPDAGANATAQLARAAALFLAGSPRQASHGAYAAPLAEVRARLYAPQTLPELGALMERAGCFVVAPHDSSSGDEALVVRLDMAELRRLAARPGRQGSARSSLDAPESRSSASDGTASASEPAAASPAAAAPAGGPGAAGAEVPESGVGAAAKGPLAAAAAAEGEVQGAGGKLARAHAAGTVASAEAGGVQAGEGVKGQKTHQPAADSDDVPAGLTPSQEGLWRCVCELLPLPVLDSAAPQRPRLAAAVLRAAAWLLAGAAPAFELPLEELGREVPRLIRGAEAPAIPSIRLTCSAKSDVFEVVKVSSFLRLVSPLLIAKATTAAAGASAAAAQPPTAGAEAPPEAAPPAARSEGAEPGTGAVAVAAESDAVSTSRDLDSADAAAPPAVETAEAAEAAVASATEASEEAEARGSAVEPAQAAAEGAAPFPDNAQEVPAQTAEEAAPNEESVPKAPAQPVPTIESGDVAADSDATPVSLTPAQAELWSALCERFPLPRDDEGATPRARLAAAVLRAAAWLLAGAAPAFELPLEELGREVPRLIRGAEAAAIPSIRLTCSAKASAFEVCNASLTQAVTTVKLVCPRLLQLGAAAAAAAVRGPIMTSPRPTGKSELYVSPAQRYPAAEEGGGALGSAGSLPASGPAAAEYQAGERQDGGKTEGHPAGLQAPNEARQQQPQPQQTGARQDDERARAKPALKGEPRRASGGPASLSADSDLLPVGLTPAQAELWQGLRGTFPLPPADQSDPAAQRARLAAAVLRAAAWLLAGAAPAFELPLEELGREVPRLLTGASAGPIPSIRFTCARESAVFEVLNASSSPTGVAVAKLVSPRLLKLAAAAARAAGPQQASSSPTAPGPAATPAPASASATTQGKTGSSASAGPAPTAAQRELEALVDAAFPPHSTSPSNQLYRGLASWLATSPRPGEGPHTCLMAQVGEYLGKHHRALWLKRGPKAPKLSSFLEDGGCFTLAPTAVSGHNVVRLDVTALKRLAGSGPVVAAPGVGAGGGGGGEEGARAGLQKEAPLRGGRAEAQAPAAVEAGSEPATARTARGAAGAGYGSAPHEPVSSATPTQAEVCALIDAAFPPHNPSPSNQLYRGLASWLASSPRLQEGPFTVLMSDVGSRLKSAHKDLWLDPKQAWPKLGPFLRQGACFAVVATAVTGHNVLRLDFAALRRLAGQQPSAGAGQSARPAAAAPQQAVGGASGRSSAAGTHGGQGGSSGGGTAAPAAGAAAVDLDAVAVAAEAVWPGRDPVSRLRRGAAGLLAAAGEGSRNDVGAPFAMNMDVLGTKLAAAESAAVTELRRSGRKERLRELLPYRATEGSERWLIRLSPGPGGAALLHLDVQALLSYAVLRRTAAQPLAPAPAAHAVAAAPGAAGRDRAALLLGDAWDSDEPEPSAAGAHPAPNAGAGAAAAVPTGSGGGAAAPGAAAAGAALAAAVERSWPGSGLAHQLRRTAALILMEQESGPRGPGSMPWAALSSLLQKRFGGTLVRRLRAEGVHPKGTNGQVLHAAIFDDALGPGPGGPGTGTGSGPGGPRVPPLLRLDKEKRADGKTVALDLAALQALALSTDTTNASAKRNKREASSATAATAGGTATAGHVGPERSPGSATASTSASASGAGAGGAGAGAEEDASGRALPPLKQLWAELNRRFPPGTVAKPCAPPEVVAAAAKRRMAMLLAKAQPDHVIGLSDMEARLQDFLGGNSLPRSLRALATEDATARATFAVVAEVQGGPGPGLRLVCPQLLQLSAAMASPKLRSGASDAPPLAAPGGASSSSAKPVDAAATINHQPSTTNHPSTDDAKLDAKQLRHKVWDELNRRFLPYIPLKAGAPPEVVLAAARRRLAMLLIEAAPPHELFESELERRLVPQLLGEPLPKSVRAMASEDRAASLTFTVHKRSNDDRAIRLTCPKLLSLAAAMAARPSSKTASASAAGSAHPAPPASIASSTDGRAGPEPASRGPGKAPANSREAILRYLLARFPPDESPNGLSRMEAAAQRAVADTLLTSPPPYVRHMAELEARVRKALPGWRNSRGRRQLAAVVAADPSAFVLEPAGDGSGQELVRLVCPELLRMAASGSGPSGSGPGPSGSGPAASAARDVPGARGPGGPLTLDLEEEWPALPHAAPKVPAPLPAAAAAAPPQAADEPQPEPEPQPQTQIQTQVQTQAQPQPALLGAWGAMGATARGAALAHAQAPMGPEDPSTGGWGGQASGSGGAGASGGHVHVPVPLPIPVPVPVGEPGVGASEDVGWGLGRSQGGGVPIGHVAGGEPHLAEAEVAHLPDAAVHVISDPWSAEITAMLQHCHECPQVGIAVQPPYGGPPEVVSVYAPPWARGPAAVYVLDCVQSAEVYGGGEAGEYAMTTLLAHVRGLLENEAIAKIVHGCRQVAYLEAACGTAAATPLLDSRAVVAGMCTMLGIAPPPVSGPPGSKADAAPTAALPKLAVHVAEVRSALAKTGLWSDRPGLLAALAGAHYAILKVEAEVETGAWVGRSGPLAPERVQAAARAARHLPELWAALCEGWWWVAVGAVERQMGDLRAEALAALAPTVEAPVE</sequence>
<feature type="region of interest" description="Disordered" evidence="2">
    <location>
        <begin position="771"/>
        <end position="824"/>
    </location>
</feature>
<feature type="compositionally biased region" description="Low complexity" evidence="2">
    <location>
        <begin position="798"/>
        <end position="824"/>
    </location>
</feature>
<feature type="compositionally biased region" description="Low complexity" evidence="2">
    <location>
        <begin position="1314"/>
        <end position="1327"/>
    </location>
</feature>
<feature type="compositionally biased region" description="Low complexity" evidence="2">
    <location>
        <begin position="2287"/>
        <end position="2299"/>
    </location>
</feature>
<feature type="compositionally biased region" description="Low complexity" evidence="2">
    <location>
        <begin position="2264"/>
        <end position="2278"/>
    </location>
</feature>
<feature type="compositionally biased region" description="Basic and acidic residues" evidence="2">
    <location>
        <begin position="1330"/>
        <end position="1341"/>
    </location>
</feature>
<feature type="region of interest" description="Disordered" evidence="2">
    <location>
        <begin position="1524"/>
        <end position="1567"/>
    </location>
</feature>
<organism evidence="3 4">
    <name type="scientific">Edaphochlamys debaryana</name>
    <dbReference type="NCBI Taxonomy" id="47281"/>
    <lineage>
        <taxon>Eukaryota</taxon>
        <taxon>Viridiplantae</taxon>
        <taxon>Chlorophyta</taxon>
        <taxon>core chlorophytes</taxon>
        <taxon>Chlorophyceae</taxon>
        <taxon>CS clade</taxon>
        <taxon>Chlamydomonadales</taxon>
        <taxon>Chlamydomonadales incertae sedis</taxon>
        <taxon>Edaphochlamys</taxon>
    </lineage>
</organism>
<feature type="region of interest" description="Disordered" evidence="2">
    <location>
        <begin position="866"/>
        <end position="896"/>
    </location>
</feature>
<feature type="region of interest" description="Disordered" evidence="2">
    <location>
        <begin position="2251"/>
        <end position="2315"/>
    </location>
</feature>
<feature type="compositionally biased region" description="Low complexity" evidence="2">
    <location>
        <begin position="1541"/>
        <end position="1567"/>
    </location>
</feature>
<feature type="compositionally biased region" description="Low complexity" evidence="2">
    <location>
        <begin position="2835"/>
        <end position="2848"/>
    </location>
</feature>
<protein>
    <submittedName>
        <fullName evidence="3">Uncharacterized protein</fullName>
    </submittedName>
</protein>
<feature type="compositionally biased region" description="Gly residues" evidence="2">
    <location>
        <begin position="2759"/>
        <end position="2769"/>
    </location>
</feature>
<feature type="compositionally biased region" description="Gly residues" evidence="2">
    <location>
        <begin position="2200"/>
        <end position="2215"/>
    </location>
</feature>
<gene>
    <name evidence="3" type="ORF">HYH03_011396</name>
</gene>
<dbReference type="PANTHER" id="PTHR13037">
    <property type="entry name" value="FORMIN"/>
    <property type="match status" value="1"/>
</dbReference>
<feature type="compositionally biased region" description="Low complexity" evidence="2">
    <location>
        <begin position="1861"/>
        <end position="1891"/>
    </location>
</feature>
<feature type="region of interest" description="Disordered" evidence="2">
    <location>
        <begin position="648"/>
        <end position="667"/>
    </location>
</feature>
<feature type="region of interest" description="Disordered" evidence="2">
    <location>
        <begin position="2437"/>
        <end position="2462"/>
    </location>
</feature>
<evidence type="ECO:0000256" key="1">
    <source>
        <dbReference type="ARBA" id="ARBA00022581"/>
    </source>
</evidence>
<feature type="region of interest" description="Disordered" evidence="2">
    <location>
        <begin position="2197"/>
        <end position="2222"/>
    </location>
</feature>
<feature type="region of interest" description="Disordered" evidence="2">
    <location>
        <begin position="1305"/>
        <end position="1395"/>
    </location>
</feature>
<evidence type="ECO:0000313" key="3">
    <source>
        <dbReference type="EMBL" id="KAG2490090.1"/>
    </source>
</evidence>
<name>A0A836BV53_9CHLO</name>
<accession>A0A836BV53</accession>
<feature type="compositionally biased region" description="Gly residues" evidence="2">
    <location>
        <begin position="2884"/>
        <end position="2900"/>
    </location>
</feature>
<feature type="compositionally biased region" description="Low complexity" evidence="2">
    <location>
        <begin position="1016"/>
        <end position="1085"/>
    </location>
</feature>
<feature type="compositionally biased region" description="Low complexity" evidence="2">
    <location>
        <begin position="2078"/>
        <end position="2097"/>
    </location>
</feature>
<keyword evidence="4" id="KW-1185">Reference proteome</keyword>
<feature type="compositionally biased region" description="Low complexity" evidence="2">
    <location>
        <begin position="2799"/>
        <end position="2826"/>
    </location>
</feature>
<feature type="compositionally biased region" description="Low complexity" evidence="2">
    <location>
        <begin position="1524"/>
        <end position="1533"/>
    </location>
</feature>
<proteinExistence type="predicted"/>
<feature type="compositionally biased region" description="Low complexity" evidence="2">
    <location>
        <begin position="1096"/>
        <end position="1114"/>
    </location>
</feature>
<keyword evidence="1" id="KW-0945">Host-virus interaction</keyword>
<feature type="region of interest" description="Disordered" evidence="2">
    <location>
        <begin position="2069"/>
        <end position="2103"/>
    </location>
</feature>
<feature type="compositionally biased region" description="Low complexity" evidence="2">
    <location>
        <begin position="1710"/>
        <end position="1733"/>
    </location>
</feature>
<feature type="region of interest" description="Disordered" evidence="2">
    <location>
        <begin position="1861"/>
        <end position="1907"/>
    </location>
</feature>
<feature type="compositionally biased region" description="Low complexity" evidence="2">
    <location>
        <begin position="2439"/>
        <end position="2458"/>
    </location>
</feature>
<evidence type="ECO:0000313" key="4">
    <source>
        <dbReference type="Proteomes" id="UP000612055"/>
    </source>
</evidence>